<organism evidence="2 3">
    <name type="scientific">Halanaerobium polyolivorans</name>
    <dbReference type="NCBI Taxonomy" id="2886943"/>
    <lineage>
        <taxon>Bacteria</taxon>
        <taxon>Bacillati</taxon>
        <taxon>Bacillota</taxon>
        <taxon>Clostridia</taxon>
        <taxon>Halanaerobiales</taxon>
        <taxon>Halanaerobiaceae</taxon>
        <taxon>Halanaerobium</taxon>
    </lineage>
</organism>
<accession>A0AAW4WWU8</accession>
<dbReference type="Proteomes" id="UP001199296">
    <property type="component" value="Unassembled WGS sequence"/>
</dbReference>
<protein>
    <submittedName>
        <fullName evidence="2">Glycosyltransferase family 2 protein</fullName>
    </submittedName>
</protein>
<dbReference type="AlphaFoldDB" id="A0AAW4WWU8"/>
<dbReference type="EMBL" id="JAJFAT010000003">
    <property type="protein sequence ID" value="MCC3144278.1"/>
    <property type="molecule type" value="Genomic_DNA"/>
</dbReference>
<gene>
    <name evidence="2" type="ORF">LJ207_02950</name>
</gene>
<dbReference type="Gene3D" id="3.90.550.10">
    <property type="entry name" value="Spore Coat Polysaccharide Biosynthesis Protein SpsA, Chain A"/>
    <property type="match status" value="1"/>
</dbReference>
<dbReference type="InterPro" id="IPR029044">
    <property type="entry name" value="Nucleotide-diphossugar_trans"/>
</dbReference>
<sequence length="251" mass="29786">MNNITALVLTYNEEENIDDCLNSINWLDKVIVIDSYSDDKTQEISNSFANVDFYQREFDDFASQRNFGLEKVSTDWVFVIDADERVTNDLKAEIETLADNPKVNGYEIARKNYFLGKWIKYCGWYPDYTLRLFRAKFRYEGLVHESPNINNNIKSLENDFIHYTYKDLESYIAKMNHYTTLDAEKKYNKGKTITLSYILFRPFLEFIKKYIFKKGFLLGSQGLILSILSSYYQFLKSIKLWELNKFKDDKN</sequence>
<comment type="caution">
    <text evidence="2">The sequence shown here is derived from an EMBL/GenBank/DDBJ whole genome shotgun (WGS) entry which is preliminary data.</text>
</comment>
<proteinExistence type="predicted"/>
<evidence type="ECO:0000259" key="1">
    <source>
        <dbReference type="Pfam" id="PF00535"/>
    </source>
</evidence>
<dbReference type="PANTHER" id="PTHR43630">
    <property type="entry name" value="POLY-BETA-1,6-N-ACETYL-D-GLUCOSAMINE SYNTHASE"/>
    <property type="match status" value="1"/>
</dbReference>
<dbReference type="RefSeq" id="WP_229343945.1">
    <property type="nucleotide sequence ID" value="NZ_JAJFAT010000003.1"/>
</dbReference>
<reference evidence="2 3" key="1">
    <citation type="submission" date="2021-10" db="EMBL/GenBank/DDBJ databases">
        <authorList>
            <person name="Grouzdev D.S."/>
            <person name="Pantiukh K.S."/>
            <person name="Krutkina M.S."/>
        </authorList>
    </citation>
    <scope>NUCLEOTIDE SEQUENCE [LARGE SCALE GENOMIC DNA]</scope>
    <source>
        <strain evidence="2 3">Z-7514</strain>
    </source>
</reference>
<evidence type="ECO:0000313" key="2">
    <source>
        <dbReference type="EMBL" id="MCC3144278.1"/>
    </source>
</evidence>
<dbReference type="CDD" id="cd02511">
    <property type="entry name" value="Beta4Glucosyltransferase"/>
    <property type="match status" value="1"/>
</dbReference>
<keyword evidence="3" id="KW-1185">Reference proteome</keyword>
<dbReference type="InterPro" id="IPR001173">
    <property type="entry name" value="Glyco_trans_2-like"/>
</dbReference>
<name>A0AAW4WWU8_9FIRM</name>
<dbReference type="PANTHER" id="PTHR43630:SF2">
    <property type="entry name" value="GLYCOSYLTRANSFERASE"/>
    <property type="match status" value="1"/>
</dbReference>
<dbReference type="Pfam" id="PF00535">
    <property type="entry name" value="Glycos_transf_2"/>
    <property type="match status" value="1"/>
</dbReference>
<dbReference type="SUPFAM" id="SSF53448">
    <property type="entry name" value="Nucleotide-diphospho-sugar transferases"/>
    <property type="match status" value="1"/>
</dbReference>
<feature type="domain" description="Glycosyltransferase 2-like" evidence="1">
    <location>
        <begin position="7"/>
        <end position="121"/>
    </location>
</feature>
<evidence type="ECO:0000313" key="3">
    <source>
        <dbReference type="Proteomes" id="UP001199296"/>
    </source>
</evidence>